<proteinExistence type="predicted"/>
<name>A0A1D3TZA4_9FIRM</name>
<keyword evidence="2" id="KW-1185">Reference proteome</keyword>
<evidence type="ECO:0000313" key="1">
    <source>
        <dbReference type="EMBL" id="SCP99895.1"/>
    </source>
</evidence>
<dbReference type="EMBL" id="FMKA01000069">
    <property type="protein sequence ID" value="SCP99895.1"/>
    <property type="molecule type" value="Genomic_DNA"/>
</dbReference>
<protein>
    <submittedName>
        <fullName evidence="1">Uncharacterized protein</fullName>
    </submittedName>
</protein>
<dbReference type="STRING" id="1619234.SAMN05421730_10692"/>
<dbReference type="AlphaFoldDB" id="A0A1D3TZA4"/>
<evidence type="ECO:0000313" key="2">
    <source>
        <dbReference type="Proteomes" id="UP000199315"/>
    </source>
</evidence>
<gene>
    <name evidence="1" type="ORF">SAMN05421730_10692</name>
</gene>
<organism evidence="1 2">
    <name type="scientific">Anaerobium acetethylicum</name>
    <dbReference type="NCBI Taxonomy" id="1619234"/>
    <lineage>
        <taxon>Bacteria</taxon>
        <taxon>Bacillati</taxon>
        <taxon>Bacillota</taxon>
        <taxon>Clostridia</taxon>
        <taxon>Lachnospirales</taxon>
        <taxon>Lachnospiraceae</taxon>
        <taxon>Anaerobium</taxon>
    </lineage>
</organism>
<dbReference type="RefSeq" id="WP_091237102.1">
    <property type="nucleotide sequence ID" value="NZ_FMKA01000069.1"/>
</dbReference>
<accession>A0A1D3TZA4</accession>
<sequence>MINTNDFEDMYNGLIVTVESEMELVEKGLTKRSKQQLKTIMYDLNKMNDTRDSKLFVPSYPRFIVDSWDFSDTLGIELLKLYELYKKIKNQ</sequence>
<dbReference type="OrthoDB" id="2873330at2"/>
<dbReference type="Proteomes" id="UP000199315">
    <property type="component" value="Unassembled WGS sequence"/>
</dbReference>
<reference evidence="1 2" key="1">
    <citation type="submission" date="2016-09" db="EMBL/GenBank/DDBJ databases">
        <authorList>
            <person name="Capua I."/>
            <person name="De Benedictis P."/>
            <person name="Joannis T."/>
            <person name="Lombin L.H."/>
            <person name="Cattoli G."/>
        </authorList>
    </citation>
    <scope>NUCLEOTIDE SEQUENCE [LARGE SCALE GENOMIC DNA]</scope>
    <source>
        <strain evidence="1 2">GluBS11</strain>
    </source>
</reference>